<dbReference type="GO" id="GO:0016491">
    <property type="term" value="F:oxidoreductase activity"/>
    <property type="evidence" value="ECO:0007669"/>
    <property type="project" value="UniProtKB-KW"/>
</dbReference>
<proteinExistence type="predicted"/>
<dbReference type="InterPro" id="IPR006657">
    <property type="entry name" value="MoPterin_dinucl-bd_dom"/>
</dbReference>
<name>A0A8J6P2Z8_9BACT</name>
<keyword evidence="2" id="KW-0411">Iron-sulfur</keyword>
<evidence type="ECO:0000259" key="7">
    <source>
        <dbReference type="Pfam" id="PF01568"/>
    </source>
</evidence>
<comment type="cofactor">
    <cofactor evidence="1">
        <name>Mo-bis(molybdopterin guanine dinucleotide)</name>
        <dbReference type="ChEBI" id="CHEBI:60539"/>
    </cofactor>
</comment>
<keyword evidence="2" id="KW-0408">Iron</keyword>
<evidence type="ECO:0000313" key="9">
    <source>
        <dbReference type="Proteomes" id="UP000605201"/>
    </source>
</evidence>
<evidence type="ECO:0000256" key="4">
    <source>
        <dbReference type="ARBA" id="ARBA00022723"/>
    </source>
</evidence>
<evidence type="ECO:0000256" key="5">
    <source>
        <dbReference type="ARBA" id="ARBA00022729"/>
    </source>
</evidence>
<keyword evidence="5" id="KW-0732">Signal</keyword>
<dbReference type="InterPro" id="IPR050612">
    <property type="entry name" value="Prok_Mopterin_Oxidored"/>
</dbReference>
<dbReference type="InterPro" id="IPR006655">
    <property type="entry name" value="Mopterin_OxRdtase_prok_CS"/>
</dbReference>
<dbReference type="EMBL" id="JACNIG010000221">
    <property type="protein sequence ID" value="MBC8432422.1"/>
    <property type="molecule type" value="Genomic_DNA"/>
</dbReference>
<dbReference type="Proteomes" id="UP000605201">
    <property type="component" value="Unassembled WGS sequence"/>
</dbReference>
<protein>
    <submittedName>
        <fullName evidence="8">DMSO reductase</fullName>
    </submittedName>
</protein>
<keyword evidence="3" id="KW-0500">Molybdenum</keyword>
<dbReference type="SUPFAM" id="SSF50692">
    <property type="entry name" value="ADC-like"/>
    <property type="match status" value="1"/>
</dbReference>
<sequence length="255" mass="28475">PGYYQHKYGRGDKHLKVDGVILDEATGVYWNWKKAKVKSEAEAKEKGYTKTKNAYKGYVGQQIGDKVYKGFKPDKLNKSGFFELYSELLEAKNIAALPTYYPIPAHEKMGKDELILTTYKVAVHIHSRSANCKWLTEICNDNPGQINPITAQRLGIKTGDKIKVKSEIGEITTTAKVTEGIVPGTIAISHHLGHWEYGRYASGKKAPMAGDNDPDLKLKNWDTYGVHPNWIIPNSPDPISGQQAWMDTVVKVTKA</sequence>
<dbReference type="GO" id="GO:0046872">
    <property type="term" value="F:metal ion binding"/>
    <property type="evidence" value="ECO:0007669"/>
    <property type="project" value="UniProtKB-KW"/>
</dbReference>
<feature type="domain" description="Molybdopterin dinucleotide-binding" evidence="7">
    <location>
        <begin position="114"/>
        <end position="242"/>
    </location>
</feature>
<dbReference type="GO" id="GO:0051539">
    <property type="term" value="F:4 iron, 4 sulfur cluster binding"/>
    <property type="evidence" value="ECO:0007669"/>
    <property type="project" value="UniProtKB-KW"/>
</dbReference>
<dbReference type="GO" id="GO:0043546">
    <property type="term" value="F:molybdopterin cofactor binding"/>
    <property type="evidence" value="ECO:0007669"/>
    <property type="project" value="InterPro"/>
</dbReference>
<evidence type="ECO:0000256" key="3">
    <source>
        <dbReference type="ARBA" id="ARBA00022505"/>
    </source>
</evidence>
<evidence type="ECO:0000256" key="1">
    <source>
        <dbReference type="ARBA" id="ARBA00001942"/>
    </source>
</evidence>
<dbReference type="Gene3D" id="2.40.40.20">
    <property type="match status" value="1"/>
</dbReference>
<keyword evidence="2" id="KW-0004">4Fe-4S</keyword>
<dbReference type="PROSITE" id="PS00932">
    <property type="entry name" value="MOLYBDOPTERIN_PROK_3"/>
    <property type="match status" value="1"/>
</dbReference>
<accession>A0A8J6P2Z8</accession>
<feature type="non-terminal residue" evidence="8">
    <location>
        <position position="1"/>
    </location>
</feature>
<evidence type="ECO:0000313" key="8">
    <source>
        <dbReference type="EMBL" id="MBC8432422.1"/>
    </source>
</evidence>
<dbReference type="Pfam" id="PF01568">
    <property type="entry name" value="Molydop_binding"/>
    <property type="match status" value="1"/>
</dbReference>
<dbReference type="InterPro" id="IPR009010">
    <property type="entry name" value="Asp_de-COase-like_dom_sf"/>
</dbReference>
<evidence type="ECO:0000256" key="2">
    <source>
        <dbReference type="ARBA" id="ARBA00022485"/>
    </source>
</evidence>
<reference evidence="8 9" key="1">
    <citation type="submission" date="2020-08" db="EMBL/GenBank/DDBJ databases">
        <title>Bridging the membrane lipid divide: bacteria of the FCB group superphylum have the potential to synthesize archaeal ether lipids.</title>
        <authorList>
            <person name="Villanueva L."/>
            <person name="Von Meijenfeldt F.A.B."/>
            <person name="Westbye A.B."/>
            <person name="Yadav S."/>
            <person name="Hopmans E.C."/>
            <person name="Dutilh B.E."/>
            <person name="Sinninghe Damste J.S."/>
        </authorList>
    </citation>
    <scope>NUCLEOTIDE SEQUENCE [LARGE SCALE GENOMIC DNA]</scope>
    <source>
        <strain evidence="8">NIOZ-UU17</strain>
    </source>
</reference>
<keyword evidence="6" id="KW-0560">Oxidoreductase</keyword>
<dbReference type="CDD" id="cd02780">
    <property type="entry name" value="MopB_CT_Tetrathionate_Arsenate-R"/>
    <property type="match status" value="1"/>
</dbReference>
<dbReference type="PANTHER" id="PTHR43742">
    <property type="entry name" value="TRIMETHYLAMINE-N-OXIDE REDUCTASE"/>
    <property type="match status" value="1"/>
</dbReference>
<gene>
    <name evidence="8" type="ORF">H8D96_10935</name>
</gene>
<dbReference type="InterPro" id="IPR037946">
    <property type="entry name" value="MopB_CT_Tetrathionate"/>
</dbReference>
<evidence type="ECO:0000256" key="6">
    <source>
        <dbReference type="ARBA" id="ARBA00023002"/>
    </source>
</evidence>
<comment type="caution">
    <text evidence="8">The sequence shown here is derived from an EMBL/GenBank/DDBJ whole genome shotgun (WGS) entry which is preliminary data.</text>
</comment>
<dbReference type="AlphaFoldDB" id="A0A8J6P2Z8"/>
<organism evidence="8 9">
    <name type="scientific">Candidatus Desulfatibia vada</name>
    <dbReference type="NCBI Taxonomy" id="2841696"/>
    <lineage>
        <taxon>Bacteria</taxon>
        <taxon>Pseudomonadati</taxon>
        <taxon>Thermodesulfobacteriota</taxon>
        <taxon>Desulfobacteria</taxon>
        <taxon>Desulfobacterales</taxon>
        <taxon>Desulfobacterales incertae sedis</taxon>
        <taxon>Candidatus Desulfatibia</taxon>
    </lineage>
</organism>
<keyword evidence="4" id="KW-0479">Metal-binding</keyword>
<dbReference type="PANTHER" id="PTHR43742:SF9">
    <property type="entry name" value="TETRATHIONATE REDUCTASE SUBUNIT A"/>
    <property type="match status" value="1"/>
</dbReference>